<keyword evidence="3 12" id="KW-0813">Transport</keyword>
<comment type="subcellular location">
    <subcellularLocation>
        <location evidence="1">Mitochondrion inner membrane</location>
        <topology evidence="1">Multi-pass membrane protein</topology>
    </subcellularLocation>
</comment>
<dbReference type="Gene3D" id="1.50.40.10">
    <property type="entry name" value="Mitochondrial carrier domain"/>
    <property type="match status" value="2"/>
</dbReference>
<gene>
    <name evidence="14" type="ORF">SOMG_01141</name>
</gene>
<evidence type="ECO:0000256" key="13">
    <source>
        <dbReference type="SAM" id="Phobius"/>
    </source>
</evidence>
<evidence type="ECO:0000256" key="8">
    <source>
        <dbReference type="ARBA" id="ARBA00023128"/>
    </source>
</evidence>
<proteinExistence type="inferred from homology"/>
<comment type="similarity">
    <text evidence="2 12">Belongs to the mitochondrial carrier (TC 2.A.29) family.</text>
</comment>
<dbReference type="PROSITE" id="PS50920">
    <property type="entry name" value="SOLCAR"/>
    <property type="match status" value="3"/>
</dbReference>
<dbReference type="InterPro" id="IPR044677">
    <property type="entry name" value="SLC25A3/Pic2/Mir1-like"/>
</dbReference>
<dbReference type="FunFam" id="1.50.40.10:FF:000076">
    <property type="entry name" value="Mitochondrial phosphate carrier protein 2"/>
    <property type="match status" value="1"/>
</dbReference>
<evidence type="ECO:0000256" key="2">
    <source>
        <dbReference type="ARBA" id="ARBA00006375"/>
    </source>
</evidence>
<evidence type="ECO:0000256" key="12">
    <source>
        <dbReference type="RuleBase" id="RU000488"/>
    </source>
</evidence>
<evidence type="ECO:0000256" key="9">
    <source>
        <dbReference type="ARBA" id="ARBA00023136"/>
    </source>
</evidence>
<dbReference type="GeneID" id="80874623"/>
<protein>
    <submittedName>
        <fullName evidence="14">Mitochondrial carrier, inorganic phosphate/copper</fullName>
    </submittedName>
</protein>
<dbReference type="InterPro" id="IPR018108">
    <property type="entry name" value="MCP_transmembrane"/>
</dbReference>
<feature type="transmembrane region" description="Helical" evidence="13">
    <location>
        <begin position="22"/>
        <end position="41"/>
    </location>
</feature>
<keyword evidence="5" id="KW-0677">Repeat</keyword>
<keyword evidence="8" id="KW-0496">Mitochondrion</keyword>
<reference evidence="14 15" key="1">
    <citation type="journal article" date="2023" name="G3 (Bethesda)">
        <title>A high-quality reference genome for the fission yeast Schizosaccharomyces osmophilus.</title>
        <authorList>
            <person name="Jia G.S."/>
            <person name="Zhang W.C."/>
            <person name="Liang Y."/>
            <person name="Liu X.H."/>
            <person name="Rhind N."/>
            <person name="Pidoux A."/>
            <person name="Brysch-Herzberg M."/>
            <person name="Du L.L."/>
        </authorList>
    </citation>
    <scope>NUCLEOTIDE SEQUENCE [LARGE SCALE GENOMIC DNA]</scope>
    <source>
        <strain evidence="14 15">CBS 15793</strain>
    </source>
</reference>
<dbReference type="AlphaFoldDB" id="A0AAF0AVV4"/>
<dbReference type="FunFam" id="1.50.40.10:FF:000131">
    <property type="entry name" value="Mitochondrial phosphate carrier protein 2"/>
    <property type="match status" value="1"/>
</dbReference>
<dbReference type="PANTHER" id="PTHR45671">
    <property type="entry name" value="SOLUTE CARRIER FAMILY 25 (MITOCHONDRIAL CARRIER PHOSPHATE CARRIER), MEMBER 3, LIKE-RELATED-RELATED"/>
    <property type="match status" value="1"/>
</dbReference>
<dbReference type="GO" id="GO:0005743">
    <property type="term" value="C:mitochondrial inner membrane"/>
    <property type="evidence" value="ECO:0007669"/>
    <property type="project" value="UniProtKB-SubCell"/>
</dbReference>
<evidence type="ECO:0000256" key="1">
    <source>
        <dbReference type="ARBA" id="ARBA00004448"/>
    </source>
</evidence>
<dbReference type="KEGG" id="som:SOMG_01141"/>
<evidence type="ECO:0000256" key="4">
    <source>
        <dbReference type="ARBA" id="ARBA00022692"/>
    </source>
</evidence>
<dbReference type="EMBL" id="CP115611">
    <property type="protein sequence ID" value="WBW72410.1"/>
    <property type="molecule type" value="Genomic_DNA"/>
</dbReference>
<evidence type="ECO:0000313" key="15">
    <source>
        <dbReference type="Proteomes" id="UP001212411"/>
    </source>
</evidence>
<evidence type="ECO:0000256" key="5">
    <source>
        <dbReference type="ARBA" id="ARBA00022737"/>
    </source>
</evidence>
<keyword evidence="7 13" id="KW-1133">Transmembrane helix</keyword>
<keyword evidence="6" id="KW-0999">Mitochondrion inner membrane</keyword>
<evidence type="ECO:0000256" key="11">
    <source>
        <dbReference type="PROSITE-ProRule" id="PRU00282"/>
    </source>
</evidence>
<evidence type="ECO:0000256" key="3">
    <source>
        <dbReference type="ARBA" id="ARBA00022448"/>
    </source>
</evidence>
<evidence type="ECO:0000256" key="7">
    <source>
        <dbReference type="ARBA" id="ARBA00022989"/>
    </source>
</evidence>
<accession>A0AAF0AVV4</accession>
<dbReference type="Proteomes" id="UP001212411">
    <property type="component" value="Chromosome 1"/>
</dbReference>
<feature type="repeat" description="Solcar" evidence="11">
    <location>
        <begin position="219"/>
        <end position="303"/>
    </location>
</feature>
<evidence type="ECO:0000256" key="10">
    <source>
        <dbReference type="ARBA" id="ARBA00054508"/>
    </source>
</evidence>
<dbReference type="RefSeq" id="XP_056036653.1">
    <property type="nucleotide sequence ID" value="XM_056179934.1"/>
</dbReference>
<dbReference type="InterPro" id="IPR023395">
    <property type="entry name" value="MCP_dom_sf"/>
</dbReference>
<name>A0AAF0AVV4_9SCHI</name>
<feature type="repeat" description="Solcar" evidence="11">
    <location>
        <begin position="21"/>
        <end position="105"/>
    </location>
</feature>
<feature type="transmembrane region" description="Helical" evidence="13">
    <location>
        <begin position="279"/>
        <end position="297"/>
    </location>
</feature>
<organism evidence="14 15">
    <name type="scientific">Schizosaccharomyces osmophilus</name>
    <dbReference type="NCBI Taxonomy" id="2545709"/>
    <lineage>
        <taxon>Eukaryota</taxon>
        <taxon>Fungi</taxon>
        <taxon>Dikarya</taxon>
        <taxon>Ascomycota</taxon>
        <taxon>Taphrinomycotina</taxon>
        <taxon>Schizosaccharomycetes</taxon>
        <taxon>Schizosaccharomycetales</taxon>
        <taxon>Schizosaccharomycetaceae</taxon>
        <taxon>Schizosaccharomyces</taxon>
    </lineage>
</organism>
<dbReference type="Pfam" id="PF00153">
    <property type="entry name" value="Mito_carr"/>
    <property type="match status" value="3"/>
</dbReference>
<dbReference type="GO" id="GO:0035434">
    <property type="term" value="P:copper ion transmembrane transport"/>
    <property type="evidence" value="ECO:0007669"/>
    <property type="project" value="UniProtKB-ARBA"/>
</dbReference>
<comment type="function">
    <text evidence="10">Transport of phosphate groups from the cytosol to the mitochondrial matrix.</text>
</comment>
<sequence length="311" mass="33647">MSNAAAPIIPENKGLQLYSPQYYGLCSLGGLLACGITHTAITPLDVVKCRRQVNPNVYPSNMAGLRSLFGKEGIRGLFTGGVPTFLGYSLQGLGKYGFYEIFKQQYSKVVGSENAHNYRTGVYLAASASAELLADVMLCPMEALKVRVQTTTPRFANTTREAWSKVVASEGFGTLYRGLTPLWFRQIPYTMMKFASFEKIVESLYSYIGKPKNQYSKSEKIGISFAGGYMAGVLCAIISHPADTMVSKLNSSKQAGEGVGAATSRIYKNIGFGGLWNGLGMRIVMIGTLTGAQWLIYDSFKIACGFPATGA</sequence>
<dbReference type="GO" id="GO:0005315">
    <property type="term" value="F:phosphate transmembrane transporter activity"/>
    <property type="evidence" value="ECO:0007669"/>
    <property type="project" value="InterPro"/>
</dbReference>
<dbReference type="SUPFAM" id="SSF103506">
    <property type="entry name" value="Mitochondrial carrier"/>
    <property type="match status" value="1"/>
</dbReference>
<evidence type="ECO:0000313" key="14">
    <source>
        <dbReference type="EMBL" id="WBW72410.1"/>
    </source>
</evidence>
<keyword evidence="4 11" id="KW-0812">Transmembrane</keyword>
<dbReference type="PANTHER" id="PTHR45671:SF10">
    <property type="entry name" value="SOLUTE CARRIER FAMILY 25 MEMBER 3"/>
    <property type="match status" value="1"/>
</dbReference>
<dbReference type="GO" id="GO:1990547">
    <property type="term" value="P:mitochondrial phosphate ion transmembrane transport"/>
    <property type="evidence" value="ECO:0007669"/>
    <property type="project" value="InterPro"/>
</dbReference>
<keyword evidence="15" id="KW-1185">Reference proteome</keyword>
<evidence type="ECO:0000256" key="6">
    <source>
        <dbReference type="ARBA" id="ARBA00022792"/>
    </source>
</evidence>
<keyword evidence="9 11" id="KW-0472">Membrane</keyword>
<feature type="repeat" description="Solcar" evidence="11">
    <location>
        <begin position="118"/>
        <end position="203"/>
    </location>
</feature>